<evidence type="ECO:0000256" key="5">
    <source>
        <dbReference type="ARBA" id="ARBA00023146"/>
    </source>
</evidence>
<evidence type="ECO:0000256" key="1">
    <source>
        <dbReference type="ARBA" id="ARBA00022598"/>
    </source>
</evidence>
<keyword evidence="3" id="KW-0067">ATP-binding</keyword>
<organism evidence="7 8">
    <name type="scientific">Capnocytophaga canimorsus</name>
    <dbReference type="NCBI Taxonomy" id="28188"/>
    <lineage>
        <taxon>Bacteria</taxon>
        <taxon>Pseudomonadati</taxon>
        <taxon>Bacteroidota</taxon>
        <taxon>Flavobacteriia</taxon>
        <taxon>Flavobacteriales</taxon>
        <taxon>Flavobacteriaceae</taxon>
        <taxon>Capnocytophaga</taxon>
    </lineage>
</organism>
<dbReference type="SUPFAM" id="SSF48163">
    <property type="entry name" value="An anticodon-binding domain of class I aminoacyl-tRNA synthetases"/>
    <property type="match status" value="1"/>
</dbReference>
<reference evidence="7 8" key="1">
    <citation type="submission" date="2015-01" db="EMBL/GenBank/DDBJ databases">
        <authorList>
            <person name="Xiang T."/>
            <person name="Song Y."/>
            <person name="Huang L."/>
            <person name="Wang B."/>
            <person name="Wu P."/>
        </authorList>
    </citation>
    <scope>NUCLEOTIDE SEQUENCE [LARGE SCALE GENOMIC DNA]</scope>
    <source>
        <strain evidence="7 8">Cc12</strain>
    </source>
</reference>
<keyword evidence="4" id="KW-0648">Protein biosynthesis</keyword>
<keyword evidence="2" id="KW-0547">Nucleotide-binding</keyword>
<sequence>MSSFFFVAPSHYDEKALKKQWKENTAEIFREVTNLLRNSENFTSEPLEALVKNYIEAHKYGLGQVMPPFTFSISGGNERSAYF</sequence>
<dbReference type="InterPro" id="IPR045462">
    <property type="entry name" value="aa-tRNA-synth_I_cd-bd"/>
</dbReference>
<dbReference type="AlphaFoldDB" id="A0A0B7HVN7"/>
<proteinExistence type="predicted"/>
<accession>A0A0B7HVN7</accession>
<evidence type="ECO:0000259" key="6">
    <source>
        <dbReference type="Pfam" id="PF19269"/>
    </source>
</evidence>
<dbReference type="Proteomes" id="UP000044026">
    <property type="component" value="Unassembled WGS sequence"/>
</dbReference>
<dbReference type="Pfam" id="PF19269">
    <property type="entry name" value="Anticodon_2"/>
    <property type="match status" value="1"/>
</dbReference>
<keyword evidence="1" id="KW-0436">Ligase</keyword>
<dbReference type="EMBL" id="CDOE01000080">
    <property type="protein sequence ID" value="CEN41583.1"/>
    <property type="molecule type" value="Genomic_DNA"/>
</dbReference>
<evidence type="ECO:0000256" key="4">
    <source>
        <dbReference type="ARBA" id="ARBA00022917"/>
    </source>
</evidence>
<evidence type="ECO:0000313" key="8">
    <source>
        <dbReference type="Proteomes" id="UP000044026"/>
    </source>
</evidence>
<dbReference type="Gene3D" id="1.10.10.350">
    <property type="match status" value="1"/>
</dbReference>
<gene>
    <name evidence="7" type="ORF">CCAN12_810103</name>
</gene>
<dbReference type="GO" id="GO:0005524">
    <property type="term" value="F:ATP binding"/>
    <property type="evidence" value="ECO:0007669"/>
    <property type="project" value="UniProtKB-KW"/>
</dbReference>
<dbReference type="GO" id="GO:0006412">
    <property type="term" value="P:translation"/>
    <property type="evidence" value="ECO:0007669"/>
    <property type="project" value="UniProtKB-KW"/>
</dbReference>
<dbReference type="GO" id="GO:0004812">
    <property type="term" value="F:aminoacyl-tRNA ligase activity"/>
    <property type="evidence" value="ECO:0007669"/>
    <property type="project" value="UniProtKB-KW"/>
</dbReference>
<protein>
    <recommendedName>
        <fullName evidence="6">Aminoacyl-tRNA synthetase class I anticodon-binding domain-containing protein</fullName>
    </recommendedName>
</protein>
<feature type="domain" description="Aminoacyl-tRNA synthetase class I anticodon-binding" evidence="6">
    <location>
        <begin position="1"/>
        <end position="76"/>
    </location>
</feature>
<dbReference type="GO" id="GO:0000049">
    <property type="term" value="F:tRNA binding"/>
    <property type="evidence" value="ECO:0007669"/>
    <property type="project" value="InterPro"/>
</dbReference>
<evidence type="ECO:0000256" key="2">
    <source>
        <dbReference type="ARBA" id="ARBA00022741"/>
    </source>
</evidence>
<evidence type="ECO:0000256" key="3">
    <source>
        <dbReference type="ARBA" id="ARBA00022840"/>
    </source>
</evidence>
<dbReference type="InterPro" id="IPR008925">
    <property type="entry name" value="aa_tRNA-synth_I_cd-bd_sf"/>
</dbReference>
<name>A0A0B7HVN7_9FLAO</name>
<keyword evidence="5" id="KW-0030">Aminoacyl-tRNA synthetase</keyword>
<evidence type="ECO:0000313" key="7">
    <source>
        <dbReference type="EMBL" id="CEN41583.1"/>
    </source>
</evidence>
<dbReference type="InterPro" id="IPR020751">
    <property type="entry name" value="aa-tRNA-synth_I_codon-bd_sub2"/>
</dbReference>